<dbReference type="EMBL" id="BAAARV010000029">
    <property type="protein sequence ID" value="GAA2350232.1"/>
    <property type="molecule type" value="Genomic_DNA"/>
</dbReference>
<sequence length="221" mass="24903">MTGTDLPRPLPIRPRPRTAETTASYLRRLAHANHLRPKVLDRYLRGGQPDGPIRLDWFAALAGRHPTDLAKALAEHRSEHLPGPMPDSSGESLRQRQARIALFTAIRRDATNNPALSLRFLAERHGVHRRTVRTALRTPTPPPRKPTARRGSRLDRHQAIIDTMLTEPPPGHQRTTIQQVHDHLTNTLQLNVSISAVSAYVRSRRKHLDQIGKPGRHPSAR</sequence>
<accession>A0ABN3GFK2</accession>
<dbReference type="Proteomes" id="UP001501444">
    <property type="component" value="Unassembled WGS sequence"/>
</dbReference>
<name>A0ABN3GFK2_9ACTN</name>
<gene>
    <name evidence="1" type="ORF">GCM10010170_039640</name>
</gene>
<organism evidence="1 2">
    <name type="scientific">Dactylosporangium salmoneum</name>
    <dbReference type="NCBI Taxonomy" id="53361"/>
    <lineage>
        <taxon>Bacteria</taxon>
        <taxon>Bacillati</taxon>
        <taxon>Actinomycetota</taxon>
        <taxon>Actinomycetes</taxon>
        <taxon>Micromonosporales</taxon>
        <taxon>Micromonosporaceae</taxon>
        <taxon>Dactylosporangium</taxon>
    </lineage>
</organism>
<protein>
    <recommendedName>
        <fullName evidence="3">Transposase</fullName>
    </recommendedName>
</protein>
<proteinExistence type="predicted"/>
<keyword evidence="2" id="KW-1185">Reference proteome</keyword>
<comment type="caution">
    <text evidence="1">The sequence shown here is derived from an EMBL/GenBank/DDBJ whole genome shotgun (WGS) entry which is preliminary data.</text>
</comment>
<evidence type="ECO:0000313" key="2">
    <source>
        <dbReference type="Proteomes" id="UP001501444"/>
    </source>
</evidence>
<evidence type="ECO:0000313" key="1">
    <source>
        <dbReference type="EMBL" id="GAA2350232.1"/>
    </source>
</evidence>
<evidence type="ECO:0008006" key="3">
    <source>
        <dbReference type="Google" id="ProtNLM"/>
    </source>
</evidence>
<reference evidence="1 2" key="1">
    <citation type="journal article" date="2019" name="Int. J. Syst. Evol. Microbiol.">
        <title>The Global Catalogue of Microorganisms (GCM) 10K type strain sequencing project: providing services to taxonomists for standard genome sequencing and annotation.</title>
        <authorList>
            <consortium name="The Broad Institute Genomics Platform"/>
            <consortium name="The Broad Institute Genome Sequencing Center for Infectious Disease"/>
            <person name="Wu L."/>
            <person name="Ma J."/>
        </authorList>
    </citation>
    <scope>NUCLEOTIDE SEQUENCE [LARGE SCALE GENOMIC DNA]</scope>
    <source>
        <strain evidence="1 2">JCM 3272</strain>
    </source>
</reference>